<sequence length="234" mass="25379">MRESTVLIVDDQPLVRQGLRAVLAPVEGIRLVGEAADGVEALRQVRALRPDVVLMDLSMPRLNGLEATGRICEAEPTGAVKVIILTMFDEDDHVFSALRAGASGFLLKDAPTEKLVEAIREVASGAALLSPAITRRLIAEFARRPTVVARRPGPHAGLTGRERDVFRLLVQGYSNQEIARLLVLGESTVKSHVQRLYQKLGVRDRVQVVIYGYENGLVSSPSHPAGGGTVPPRR</sequence>
<accession>A0A1I1LIL0</accession>
<evidence type="ECO:0000256" key="4">
    <source>
        <dbReference type="ARBA" id="ARBA00023163"/>
    </source>
</evidence>
<dbReference type="SUPFAM" id="SSF52172">
    <property type="entry name" value="CheY-like"/>
    <property type="match status" value="1"/>
</dbReference>
<evidence type="ECO:0000259" key="7">
    <source>
        <dbReference type="PROSITE" id="PS50110"/>
    </source>
</evidence>
<dbReference type="CDD" id="cd17535">
    <property type="entry name" value="REC_NarL-like"/>
    <property type="match status" value="1"/>
</dbReference>
<dbReference type="PROSITE" id="PS50110">
    <property type="entry name" value="RESPONSE_REGULATORY"/>
    <property type="match status" value="1"/>
</dbReference>
<dbReference type="PROSITE" id="PS50043">
    <property type="entry name" value="HTH_LUXR_2"/>
    <property type="match status" value="1"/>
</dbReference>
<dbReference type="InterPro" id="IPR011006">
    <property type="entry name" value="CheY-like_superfamily"/>
</dbReference>
<dbReference type="OrthoDB" id="9808843at2"/>
<dbReference type="PROSITE" id="PS00622">
    <property type="entry name" value="HTH_LUXR_1"/>
    <property type="match status" value="1"/>
</dbReference>
<dbReference type="PANTHER" id="PTHR43214">
    <property type="entry name" value="TWO-COMPONENT RESPONSE REGULATOR"/>
    <property type="match status" value="1"/>
</dbReference>
<dbReference type="PANTHER" id="PTHR43214:SF24">
    <property type="entry name" value="TRANSCRIPTIONAL REGULATORY PROTEIN NARL-RELATED"/>
    <property type="match status" value="1"/>
</dbReference>
<dbReference type="InterPro" id="IPR001789">
    <property type="entry name" value="Sig_transdc_resp-reg_receiver"/>
</dbReference>
<keyword evidence="9" id="KW-1185">Reference proteome</keyword>
<dbReference type="InterPro" id="IPR039420">
    <property type="entry name" value="WalR-like"/>
</dbReference>
<dbReference type="EMBL" id="FOLM01000005">
    <property type="protein sequence ID" value="SFC70818.1"/>
    <property type="molecule type" value="Genomic_DNA"/>
</dbReference>
<dbReference type="AlphaFoldDB" id="A0A1I1LIL0"/>
<evidence type="ECO:0000259" key="6">
    <source>
        <dbReference type="PROSITE" id="PS50043"/>
    </source>
</evidence>
<dbReference type="SMART" id="SM00448">
    <property type="entry name" value="REC"/>
    <property type="match status" value="1"/>
</dbReference>
<keyword evidence="3 8" id="KW-0238">DNA-binding</keyword>
<gene>
    <name evidence="8" type="ORF">SAMN05421773_105159</name>
</gene>
<dbReference type="CDD" id="cd06170">
    <property type="entry name" value="LuxR_C_like"/>
    <property type="match status" value="1"/>
</dbReference>
<protein>
    <submittedName>
        <fullName evidence="8">DNA-binding response regulator, NarL/FixJ family, contains REC and HTH domains</fullName>
    </submittedName>
</protein>
<evidence type="ECO:0000256" key="1">
    <source>
        <dbReference type="ARBA" id="ARBA00022553"/>
    </source>
</evidence>
<feature type="domain" description="Response regulatory" evidence="7">
    <location>
        <begin position="5"/>
        <end position="123"/>
    </location>
</feature>
<name>A0A1I1LIL0_9ACTN</name>
<dbReference type="Pfam" id="PF00196">
    <property type="entry name" value="GerE"/>
    <property type="match status" value="1"/>
</dbReference>
<evidence type="ECO:0000313" key="9">
    <source>
        <dbReference type="Proteomes" id="UP000199207"/>
    </source>
</evidence>
<dbReference type="STRING" id="910347.SAMN05421773_105159"/>
<feature type="modified residue" description="4-aspartylphosphate" evidence="5">
    <location>
        <position position="56"/>
    </location>
</feature>
<dbReference type="GO" id="GO:0003677">
    <property type="term" value="F:DNA binding"/>
    <property type="evidence" value="ECO:0007669"/>
    <property type="project" value="UniProtKB-KW"/>
</dbReference>
<proteinExistence type="predicted"/>
<dbReference type="GO" id="GO:0000160">
    <property type="term" value="P:phosphorelay signal transduction system"/>
    <property type="evidence" value="ECO:0007669"/>
    <property type="project" value="InterPro"/>
</dbReference>
<dbReference type="InterPro" id="IPR000792">
    <property type="entry name" value="Tscrpt_reg_LuxR_C"/>
</dbReference>
<keyword evidence="4" id="KW-0804">Transcription</keyword>
<evidence type="ECO:0000256" key="2">
    <source>
        <dbReference type="ARBA" id="ARBA00023015"/>
    </source>
</evidence>
<keyword evidence="1 5" id="KW-0597">Phosphoprotein</keyword>
<dbReference type="RefSeq" id="WP_093838735.1">
    <property type="nucleotide sequence ID" value="NZ_FOLM01000005.1"/>
</dbReference>
<dbReference type="Proteomes" id="UP000199207">
    <property type="component" value="Unassembled WGS sequence"/>
</dbReference>
<dbReference type="GO" id="GO:0006355">
    <property type="term" value="P:regulation of DNA-templated transcription"/>
    <property type="evidence" value="ECO:0007669"/>
    <property type="project" value="InterPro"/>
</dbReference>
<keyword evidence="2" id="KW-0805">Transcription regulation</keyword>
<organism evidence="8 9">
    <name type="scientific">Streptomyces aidingensis</name>
    <dbReference type="NCBI Taxonomy" id="910347"/>
    <lineage>
        <taxon>Bacteria</taxon>
        <taxon>Bacillati</taxon>
        <taxon>Actinomycetota</taxon>
        <taxon>Actinomycetes</taxon>
        <taxon>Kitasatosporales</taxon>
        <taxon>Streptomycetaceae</taxon>
        <taxon>Streptomyces</taxon>
    </lineage>
</organism>
<dbReference type="InterPro" id="IPR058245">
    <property type="entry name" value="NreC/VraR/RcsB-like_REC"/>
</dbReference>
<dbReference type="SMART" id="SM00421">
    <property type="entry name" value="HTH_LUXR"/>
    <property type="match status" value="1"/>
</dbReference>
<dbReference type="Gene3D" id="3.40.50.2300">
    <property type="match status" value="1"/>
</dbReference>
<dbReference type="PRINTS" id="PR00038">
    <property type="entry name" value="HTHLUXR"/>
</dbReference>
<dbReference type="Pfam" id="PF00072">
    <property type="entry name" value="Response_reg"/>
    <property type="match status" value="1"/>
</dbReference>
<feature type="domain" description="HTH luxR-type" evidence="6">
    <location>
        <begin position="151"/>
        <end position="216"/>
    </location>
</feature>
<evidence type="ECO:0000256" key="5">
    <source>
        <dbReference type="PROSITE-ProRule" id="PRU00169"/>
    </source>
</evidence>
<evidence type="ECO:0000256" key="3">
    <source>
        <dbReference type="ARBA" id="ARBA00023125"/>
    </source>
</evidence>
<reference evidence="8 9" key="1">
    <citation type="submission" date="2016-10" db="EMBL/GenBank/DDBJ databases">
        <authorList>
            <person name="de Groot N.N."/>
        </authorList>
    </citation>
    <scope>NUCLEOTIDE SEQUENCE [LARGE SCALE GENOMIC DNA]</scope>
    <source>
        <strain evidence="8 9">CGMCC 4.5739</strain>
    </source>
</reference>
<evidence type="ECO:0000313" key="8">
    <source>
        <dbReference type="EMBL" id="SFC70818.1"/>
    </source>
</evidence>